<dbReference type="GO" id="GO:0030288">
    <property type="term" value="C:outer membrane-bounded periplasmic space"/>
    <property type="evidence" value="ECO:0007669"/>
    <property type="project" value="TreeGrafter"/>
</dbReference>
<dbReference type="eggNOG" id="COG1732">
    <property type="taxonomic scope" value="Bacteria"/>
</dbReference>
<dbReference type="InterPro" id="IPR007210">
    <property type="entry name" value="ABC_Gly_betaine_transp_sub-bd"/>
</dbReference>
<name>A0A069QBS6_PSEAI</name>
<dbReference type="PANTHER" id="PTHR30006">
    <property type="entry name" value="THIAMINE-BINDING PERIPLASMIC PROTEIN-RELATED"/>
    <property type="match status" value="1"/>
</dbReference>
<evidence type="ECO:0000313" key="3">
    <source>
        <dbReference type="Proteomes" id="UP000644192"/>
    </source>
</evidence>
<dbReference type="RefSeq" id="WP_003113769.1">
    <property type="nucleotide sequence ID" value="NZ_AP024513.1"/>
</dbReference>
<dbReference type="SMR" id="A0A069QBS6"/>
<keyword evidence="1" id="KW-0732">Signal</keyword>
<dbReference type="Pfam" id="PF04069">
    <property type="entry name" value="OpuAC"/>
    <property type="match status" value="1"/>
</dbReference>
<dbReference type="AlphaFoldDB" id="A0A069QBS6"/>
<sequence>MNRLIRSLCLACAGLFAAGLAQAETLRIGGKTFTEQRILTAITAQFLQKRGYDVTVTTGLGSTLARAAQESGQLDIVWEYTGSSLIVYNHIDEKLDAAASYRRVKQLDEAQGLVWLKPTRFNNTYALAMPEEQAEHLGIQSVSDLARVLAEQQEAEPGSTHLFAMDPEFAGRPDGLGPMSELYGLHFTRNDIRQMDAGLVYTALKNRQVFLGLVYTTDGRLKDFKLRVLKDDKQYFPFYNAAPVVRKEVMQRHPEFATLFDPIIERLDDATMQALNARVDIEQQTPQKVAADFLREHHLLDDGQAGQGGSQ</sequence>
<dbReference type="Proteomes" id="UP000644192">
    <property type="component" value="Unassembled WGS sequence"/>
</dbReference>
<dbReference type="PANTHER" id="PTHR30006:SF15">
    <property type="entry name" value="IRON-UTILIZATION PERIPLASMIC PROTEIN"/>
    <property type="match status" value="1"/>
</dbReference>
<reference evidence="2" key="1">
    <citation type="submission" date="2020-01" db="EMBL/GenBank/DDBJ databases">
        <title>Bacteria Cultured from War Wounds Associated with the Conflict in Eastern Ukraine.</title>
        <authorList>
            <person name="Snesrud E."/>
            <person name="Galac M.R."/>
            <person name="Mc Gann P."/>
            <person name="Valentine K."/>
            <person name="Viacheslav K."/>
        </authorList>
    </citation>
    <scope>NUCLEOTIDE SEQUENCE</scope>
    <source>
        <strain evidence="2">VNMU148</strain>
    </source>
</reference>
<proteinExistence type="predicted"/>
<comment type="caution">
    <text evidence="2">The sequence shown here is derived from an EMBL/GenBank/DDBJ whole genome shotgun (WGS) entry which is preliminary data.</text>
</comment>
<dbReference type="GO" id="GO:0022857">
    <property type="term" value="F:transmembrane transporter activity"/>
    <property type="evidence" value="ECO:0007669"/>
    <property type="project" value="InterPro"/>
</dbReference>
<dbReference type="SUPFAM" id="SSF53850">
    <property type="entry name" value="Periplasmic binding protein-like II"/>
    <property type="match status" value="1"/>
</dbReference>
<evidence type="ECO:0000256" key="1">
    <source>
        <dbReference type="ARBA" id="ARBA00022729"/>
    </source>
</evidence>
<dbReference type="OMA" id="APMNNTY"/>
<accession>A0A069QBS6</accession>
<protein>
    <submittedName>
        <fullName evidence="2">Glycine/betaine ABC transporter substrate-binding protein</fullName>
    </submittedName>
</protein>
<evidence type="ECO:0000313" key="2">
    <source>
        <dbReference type="EMBL" id="MZZ10749.1"/>
    </source>
</evidence>
<organism evidence="2 3">
    <name type="scientific">Pseudomonas aeruginosa</name>
    <dbReference type="NCBI Taxonomy" id="287"/>
    <lineage>
        <taxon>Bacteria</taxon>
        <taxon>Pseudomonadati</taxon>
        <taxon>Pseudomonadota</taxon>
        <taxon>Gammaproteobacteria</taxon>
        <taxon>Pseudomonadales</taxon>
        <taxon>Pseudomonadaceae</taxon>
        <taxon>Pseudomonas</taxon>
    </lineage>
</organism>
<dbReference type="CDD" id="cd13611">
    <property type="entry name" value="PBP2_YehZ"/>
    <property type="match status" value="1"/>
</dbReference>
<dbReference type="Gene3D" id="3.40.190.120">
    <property type="entry name" value="Osmoprotection protein (prox), domain 2"/>
    <property type="match status" value="1"/>
</dbReference>
<gene>
    <name evidence="2" type="ORF">GUL26_00675</name>
</gene>
<dbReference type="GO" id="GO:0043190">
    <property type="term" value="C:ATP-binding cassette (ABC) transporter complex"/>
    <property type="evidence" value="ECO:0007669"/>
    <property type="project" value="InterPro"/>
</dbReference>
<dbReference type="EMBL" id="WXZT01000001">
    <property type="protein sequence ID" value="MZZ10749.1"/>
    <property type="molecule type" value="Genomic_DNA"/>
</dbReference>
<dbReference type="Gene3D" id="3.40.190.10">
    <property type="entry name" value="Periplasmic binding protein-like II"/>
    <property type="match status" value="1"/>
</dbReference>